<gene>
    <name evidence="1" type="ORF">MNBD_GAMMA17-253</name>
</gene>
<dbReference type="EMBL" id="UOFQ01000123">
    <property type="protein sequence ID" value="VAW89177.1"/>
    <property type="molecule type" value="Genomic_DNA"/>
</dbReference>
<reference evidence="1" key="1">
    <citation type="submission" date="2018-06" db="EMBL/GenBank/DDBJ databases">
        <authorList>
            <person name="Zhirakovskaya E."/>
        </authorList>
    </citation>
    <scope>NUCLEOTIDE SEQUENCE</scope>
</reference>
<evidence type="ECO:0008006" key="2">
    <source>
        <dbReference type="Google" id="ProtNLM"/>
    </source>
</evidence>
<accession>A0A3B0ZPA7</accession>
<dbReference type="AlphaFoldDB" id="A0A3B0ZPA7"/>
<dbReference type="Gene3D" id="3.30.70.100">
    <property type="match status" value="1"/>
</dbReference>
<sequence length="111" mass="12094">MSVIEIVSWKAKPGVADEEMQVALAAMVPDLKALPGFLYQSAGKDSQGRWVDVYYWDSAKDAHASNELMADKASLATLLALVEMDTICMEVIEPLQVSSDTVTLGKKDELC</sequence>
<dbReference type="SUPFAM" id="SSF54909">
    <property type="entry name" value="Dimeric alpha+beta barrel"/>
    <property type="match status" value="1"/>
</dbReference>
<protein>
    <recommendedName>
        <fullName evidence="2">ABM domain-containing protein</fullName>
    </recommendedName>
</protein>
<organism evidence="1">
    <name type="scientific">hydrothermal vent metagenome</name>
    <dbReference type="NCBI Taxonomy" id="652676"/>
    <lineage>
        <taxon>unclassified sequences</taxon>
        <taxon>metagenomes</taxon>
        <taxon>ecological metagenomes</taxon>
    </lineage>
</organism>
<name>A0A3B0ZPA7_9ZZZZ</name>
<evidence type="ECO:0000313" key="1">
    <source>
        <dbReference type="EMBL" id="VAW89177.1"/>
    </source>
</evidence>
<dbReference type="InterPro" id="IPR011008">
    <property type="entry name" value="Dimeric_a/b-barrel"/>
</dbReference>
<proteinExistence type="predicted"/>